<name>A0A543AQ62_9ACTN</name>
<evidence type="ECO:0000256" key="1">
    <source>
        <dbReference type="SAM" id="MobiDB-lite"/>
    </source>
</evidence>
<accession>A0A543AQ62</accession>
<dbReference type="AlphaFoldDB" id="A0A543AQ62"/>
<protein>
    <submittedName>
        <fullName evidence="2">Uncharacterized protein</fullName>
    </submittedName>
</protein>
<gene>
    <name evidence="2" type="ORF">FB566_0219</name>
</gene>
<dbReference type="InParanoid" id="A0A543AQ62"/>
<dbReference type="RefSeq" id="WP_142034053.1">
    <property type="nucleotide sequence ID" value="NZ_JBHTGS010000002.1"/>
</dbReference>
<dbReference type="Proteomes" id="UP000317043">
    <property type="component" value="Unassembled WGS sequence"/>
</dbReference>
<dbReference type="OrthoDB" id="9811841at2"/>
<proteinExistence type="predicted"/>
<evidence type="ECO:0000313" key="2">
    <source>
        <dbReference type="EMBL" id="TQL74733.1"/>
    </source>
</evidence>
<sequence length="289" mass="30692">MAFADDLRTKAERIEELALEKLIEENETNATVPEWVSEKEGALSYITGRFMWFAERDPADFDSVLDELVGARDLLTSEVPGGMDAVNTQVSSWYGTAADNFEENYLNGFQPRLANQVGVVEELIAAASILRDMVERSHENILGVADGTIAKLEEYDPDAGNGVNWSMTLTVVGALLSVAAAPFSGGTSLALAFAGGVAGVASQSVPEEAQVAGSSVAEILGSMHGAIQNVQEAMAAVEEDVATELEEDVEMVSAQVAAAYDKGSSQLVSPRPVLADQQSGTYPDFRPEP</sequence>
<feature type="region of interest" description="Disordered" evidence="1">
    <location>
        <begin position="263"/>
        <end position="289"/>
    </location>
</feature>
<dbReference type="EMBL" id="VFOW01000001">
    <property type="protein sequence ID" value="TQL74733.1"/>
    <property type="molecule type" value="Genomic_DNA"/>
</dbReference>
<reference evidence="2 3" key="1">
    <citation type="submission" date="2019-06" db="EMBL/GenBank/DDBJ databases">
        <title>Sequencing the genomes of 1000 actinobacteria strains.</title>
        <authorList>
            <person name="Klenk H.-P."/>
        </authorList>
    </citation>
    <scope>NUCLEOTIDE SEQUENCE [LARGE SCALE GENOMIC DNA]</scope>
    <source>
        <strain evidence="2 3">DSM 45928</strain>
    </source>
</reference>
<evidence type="ECO:0000313" key="3">
    <source>
        <dbReference type="Proteomes" id="UP000317043"/>
    </source>
</evidence>
<organism evidence="2 3">
    <name type="scientific">Stackebrandtia endophytica</name>
    <dbReference type="NCBI Taxonomy" id="1496996"/>
    <lineage>
        <taxon>Bacteria</taxon>
        <taxon>Bacillati</taxon>
        <taxon>Actinomycetota</taxon>
        <taxon>Actinomycetes</taxon>
        <taxon>Glycomycetales</taxon>
        <taxon>Glycomycetaceae</taxon>
        <taxon>Stackebrandtia</taxon>
    </lineage>
</organism>
<comment type="caution">
    <text evidence="2">The sequence shown here is derived from an EMBL/GenBank/DDBJ whole genome shotgun (WGS) entry which is preliminary data.</text>
</comment>
<keyword evidence="3" id="KW-1185">Reference proteome</keyword>